<dbReference type="InterPro" id="IPR007554">
    <property type="entry name" value="Glycerophosphate_synth"/>
</dbReference>
<keyword evidence="3" id="KW-1003">Cell membrane</keyword>
<dbReference type="InterPro" id="IPR043148">
    <property type="entry name" value="TagF_C"/>
</dbReference>
<evidence type="ECO:0000256" key="5">
    <source>
        <dbReference type="ARBA" id="ARBA00022944"/>
    </source>
</evidence>
<keyword evidence="4" id="KW-0808">Transferase</keyword>
<evidence type="ECO:0000313" key="9">
    <source>
        <dbReference type="Proteomes" id="UP001589855"/>
    </source>
</evidence>
<dbReference type="Gene3D" id="3.40.50.12580">
    <property type="match status" value="2"/>
</dbReference>
<evidence type="ECO:0000313" key="8">
    <source>
        <dbReference type="EMBL" id="MFC0423528.1"/>
    </source>
</evidence>
<evidence type="ECO:0000256" key="3">
    <source>
        <dbReference type="ARBA" id="ARBA00022475"/>
    </source>
</evidence>
<dbReference type="Proteomes" id="UP001589855">
    <property type="component" value="Unassembled WGS sequence"/>
</dbReference>
<dbReference type="PANTHER" id="PTHR37316">
    <property type="entry name" value="TEICHOIC ACID GLYCEROL-PHOSPHATE PRIMASE"/>
    <property type="match status" value="1"/>
</dbReference>
<keyword evidence="5" id="KW-0777">Teichoic acid biosynthesis</keyword>
<evidence type="ECO:0000256" key="2">
    <source>
        <dbReference type="ARBA" id="ARBA00010488"/>
    </source>
</evidence>
<evidence type="ECO:0000256" key="1">
    <source>
        <dbReference type="ARBA" id="ARBA00004202"/>
    </source>
</evidence>
<dbReference type="PANTHER" id="PTHR37316:SF3">
    <property type="entry name" value="TEICHOIC ACID GLYCEROL-PHOSPHATE TRANSFERASE"/>
    <property type="match status" value="1"/>
</dbReference>
<dbReference type="InterPro" id="IPR041038">
    <property type="entry name" value="TarS_C1"/>
</dbReference>
<dbReference type="InterPro" id="IPR051612">
    <property type="entry name" value="Teichoic_Acid_Biosynth"/>
</dbReference>
<evidence type="ECO:0000256" key="6">
    <source>
        <dbReference type="ARBA" id="ARBA00023136"/>
    </source>
</evidence>
<feature type="domain" description="TarS C-terminal" evidence="7">
    <location>
        <begin position="154"/>
        <end position="300"/>
    </location>
</feature>
<organism evidence="8 9">
    <name type="scientific">Lactiplantibacillus plajomi</name>
    <dbReference type="NCBI Taxonomy" id="1457217"/>
    <lineage>
        <taxon>Bacteria</taxon>
        <taxon>Bacillati</taxon>
        <taxon>Bacillota</taxon>
        <taxon>Bacilli</taxon>
        <taxon>Lactobacillales</taxon>
        <taxon>Lactobacillaceae</taxon>
        <taxon>Lactiplantibacillus</taxon>
    </lineage>
</organism>
<proteinExistence type="inferred from homology"/>
<comment type="similarity">
    <text evidence="2">Belongs to the CDP-glycerol glycerophosphotransferase family.</text>
</comment>
<sequence length="1088" mass="128263">MEKVRLKIESGTLLLDVAQNAAYDDLQLYFESDQQMAYKLHKAILTVNEDLINYRFSMDLKSLLAELTRDDNTTKRLVLMHQYIRKANESDDQREYDRLLKLPLKREWSVSGANQVWDDARQHYLQPYLTKNNGIALLVDHDLKPGQYKNFQVMQKIRVVEQQVSMQGYFDTLFFELRDCHLELVDRGGDQVFKHALPIHEVETKYARIHRYVYDVTLTMAEMAAYLKNLDQSNELSLDLFVVGRLTGTDVPLKFRLGRPRFMTNYRLKGELALKDDQRQQWLSLVPYFTIKGYNLSFTFNAYEAAAYDYFRAHRGKWQGVIKAAAKRDIWVIGERSYKAQDNGFRFFKYLREQHPEVEAYYVIRKDAVERQNVAPLGHVLTFGSAEHFEKVIQAKYICGTHHPDFLYPIRSKGYVDNIQAKRIFLQHGVFGTKNIKPFYGKQVVNGFYTDLFITSSQKEKRIAMTDLGYDDREVAVTGLARFDSLFKHDLPLKRQLLIIPTWRDWLTNDEIFEQSEYLQRYWDLLFDPRLKQFADRYGMRLIFCLHPNMQAYVDYFKDAPVTIVRQGEVDVQMLIKESMMMLTDYSSVAFDFSFLHRPVLYYTFDRQRFLGRYPSHLNLDEELPGPMVTTLDEIFDQLDAYGQQNFAMRPADVKRADRFIAHRDTHSCDRIFSAITHLADKTAVEKVRSNPIYGKVKRRIRRKRKVYFPMMKTLYWFWSHFTPIKKNQILFESSVGKRYEDSPRAIYEQMVKTHPELDYVWVSRTNQPLQANPKTRIVKRLSFEYYRALATSRYWVNNQNFPTYLTKRRGTGYLQTWHGTPLKKMQHDQQVIEGRKPGYLKRVTHAKNQWSALVSPSPYATKAFRSAFQYRGPVIEAGYPRNDIFYAADVDQVRQRVRQELGITPDQRVILYAPTFRDYEKSHGRFVLDNQLDFEQFESQLGDDYVLLMREHVVVASKLRIPEAMRHNVINVSNYPNVQELMVASDALVTDYSSIMFDYLNTDKPLYFFCYDLEKYLELRGVYFDFTKEVPGPIVKDAPALFTAIGKGDASYWQTYGTKYQSFKQKFVPNDGPDTATKVYQQFLDRY</sequence>
<dbReference type="SUPFAM" id="SSF53756">
    <property type="entry name" value="UDP-Glycosyltransferase/glycogen phosphorylase"/>
    <property type="match status" value="2"/>
</dbReference>
<dbReference type="Gene3D" id="3.40.50.11820">
    <property type="match status" value="1"/>
</dbReference>
<name>A0ABV6K667_9LACO</name>
<accession>A0ABV6K667</accession>
<comment type="subcellular location">
    <subcellularLocation>
        <location evidence="1">Cell membrane</location>
        <topology evidence="1">Peripheral membrane protein</topology>
    </subcellularLocation>
</comment>
<dbReference type="Pfam" id="PF04464">
    <property type="entry name" value="Glyphos_transf"/>
    <property type="match status" value="2"/>
</dbReference>
<dbReference type="RefSeq" id="WP_137646071.1">
    <property type="nucleotide sequence ID" value="NZ_BAABRM010000034.1"/>
</dbReference>
<keyword evidence="6" id="KW-0472">Membrane</keyword>
<protein>
    <submittedName>
        <fullName evidence="8">CDP-glycerol glycerophosphotransferase family protein</fullName>
    </submittedName>
</protein>
<evidence type="ECO:0000259" key="7">
    <source>
        <dbReference type="Pfam" id="PF18674"/>
    </source>
</evidence>
<comment type="caution">
    <text evidence="8">The sequence shown here is derived from an EMBL/GenBank/DDBJ whole genome shotgun (WGS) entry which is preliminary data.</text>
</comment>
<evidence type="ECO:0000256" key="4">
    <source>
        <dbReference type="ARBA" id="ARBA00022679"/>
    </source>
</evidence>
<dbReference type="Pfam" id="PF18674">
    <property type="entry name" value="TarS_C1"/>
    <property type="match status" value="1"/>
</dbReference>
<dbReference type="InterPro" id="IPR043149">
    <property type="entry name" value="TagF_N"/>
</dbReference>
<reference evidence="8 9" key="1">
    <citation type="submission" date="2024-09" db="EMBL/GenBank/DDBJ databases">
        <authorList>
            <person name="Sun Q."/>
            <person name="Mori K."/>
        </authorList>
    </citation>
    <scope>NUCLEOTIDE SEQUENCE [LARGE SCALE GENOMIC DNA]</scope>
    <source>
        <strain evidence="8 9">TBRC 4575</strain>
    </source>
</reference>
<keyword evidence="9" id="KW-1185">Reference proteome</keyword>
<dbReference type="EMBL" id="JBHLUK010000053">
    <property type="protein sequence ID" value="MFC0423528.1"/>
    <property type="molecule type" value="Genomic_DNA"/>
</dbReference>
<gene>
    <name evidence="8" type="ORF">ACFFGS_05260</name>
</gene>